<sequence>MEDRFTELRMARDASDYMKIANIVGGYGQVEFISLGGIFLPDADALHQPPAHDSTGYGRERPRDIWVCEVIPELVREISVPSEQLTMPRCLRWTFRGNKKKMLANVASSYSNEATGVVPPSPRGTRAARRPRKGSQSSWTLRNESDDEIPAVRKDIKPHIQEVVDRAVERLRGPVTRLRAKKLQGYLQCYVGKKLEDVGADFKQSKFVTVLSMEELN</sequence>
<keyword evidence="3" id="KW-1185">Reference proteome</keyword>
<accession>A0AAD4ISR7</accession>
<proteinExistence type="predicted"/>
<name>A0AAD4ISR7_PERFH</name>
<evidence type="ECO:0000313" key="2">
    <source>
        <dbReference type="EMBL" id="KAH6820880.1"/>
    </source>
</evidence>
<dbReference type="Proteomes" id="UP001190926">
    <property type="component" value="Unassembled WGS sequence"/>
</dbReference>
<evidence type="ECO:0000256" key="1">
    <source>
        <dbReference type="SAM" id="MobiDB-lite"/>
    </source>
</evidence>
<feature type="region of interest" description="Disordered" evidence="1">
    <location>
        <begin position="112"/>
        <end position="145"/>
    </location>
</feature>
<evidence type="ECO:0000313" key="3">
    <source>
        <dbReference type="Proteomes" id="UP001190926"/>
    </source>
</evidence>
<comment type="caution">
    <text evidence="2">The sequence shown here is derived from an EMBL/GenBank/DDBJ whole genome shotgun (WGS) entry which is preliminary data.</text>
</comment>
<reference evidence="2 3" key="1">
    <citation type="journal article" date="2021" name="Nat. Commun.">
        <title>Incipient diploidization of the medicinal plant Perilla within 10,000 years.</title>
        <authorList>
            <person name="Zhang Y."/>
            <person name="Shen Q."/>
            <person name="Leng L."/>
            <person name="Zhang D."/>
            <person name="Chen S."/>
            <person name="Shi Y."/>
            <person name="Ning Z."/>
            <person name="Chen S."/>
        </authorList>
    </citation>
    <scope>NUCLEOTIDE SEQUENCE [LARGE SCALE GENOMIC DNA]</scope>
    <source>
        <strain evidence="3">cv. PC099</strain>
    </source>
</reference>
<dbReference type="AlphaFoldDB" id="A0AAD4ISR7"/>
<gene>
    <name evidence="2" type="ORF">C2S53_010222</name>
</gene>
<protein>
    <submittedName>
        <fullName evidence="2">Uncharacterized protein</fullName>
    </submittedName>
</protein>
<dbReference type="EMBL" id="SDAM02002926">
    <property type="protein sequence ID" value="KAH6820880.1"/>
    <property type="molecule type" value="Genomic_DNA"/>
</dbReference>
<organism evidence="2 3">
    <name type="scientific">Perilla frutescens var. hirtella</name>
    <name type="common">Perilla citriodora</name>
    <name type="synonym">Perilla setoyensis</name>
    <dbReference type="NCBI Taxonomy" id="608512"/>
    <lineage>
        <taxon>Eukaryota</taxon>
        <taxon>Viridiplantae</taxon>
        <taxon>Streptophyta</taxon>
        <taxon>Embryophyta</taxon>
        <taxon>Tracheophyta</taxon>
        <taxon>Spermatophyta</taxon>
        <taxon>Magnoliopsida</taxon>
        <taxon>eudicotyledons</taxon>
        <taxon>Gunneridae</taxon>
        <taxon>Pentapetalae</taxon>
        <taxon>asterids</taxon>
        <taxon>lamiids</taxon>
        <taxon>Lamiales</taxon>
        <taxon>Lamiaceae</taxon>
        <taxon>Nepetoideae</taxon>
        <taxon>Elsholtzieae</taxon>
        <taxon>Perilla</taxon>
    </lineage>
</organism>